<evidence type="ECO:0008006" key="2">
    <source>
        <dbReference type="Google" id="ProtNLM"/>
    </source>
</evidence>
<dbReference type="Pfam" id="PF14270">
    <property type="entry name" value="DUF4358"/>
    <property type="match status" value="1"/>
</dbReference>
<name>A0A644X332_9ZZZZ</name>
<organism evidence="1">
    <name type="scientific">bioreactor metagenome</name>
    <dbReference type="NCBI Taxonomy" id="1076179"/>
    <lineage>
        <taxon>unclassified sequences</taxon>
        <taxon>metagenomes</taxon>
        <taxon>ecological metagenomes</taxon>
    </lineage>
</organism>
<sequence length="131" mass="14587">MKASKPLDEIVEDIRDAAGSVTLIREEDADTLKEYYGYDVDKYKSYAIYNPPIVNADTIHIVELSDIDDMTAAKAELEANKQRVIKAFDGYLADQYAMAQDGQIVTKGRYAMLIISPDNAKAVEVFNSSIN</sequence>
<dbReference type="EMBL" id="VSSQ01001482">
    <property type="protein sequence ID" value="MPM08703.1"/>
    <property type="molecule type" value="Genomic_DNA"/>
</dbReference>
<accession>A0A644X332</accession>
<gene>
    <name evidence="1" type="ORF">SDC9_55017</name>
</gene>
<dbReference type="InterPro" id="IPR025648">
    <property type="entry name" value="DUF4358"/>
</dbReference>
<evidence type="ECO:0000313" key="1">
    <source>
        <dbReference type="EMBL" id="MPM08703.1"/>
    </source>
</evidence>
<proteinExistence type="predicted"/>
<reference evidence="1" key="1">
    <citation type="submission" date="2019-08" db="EMBL/GenBank/DDBJ databases">
        <authorList>
            <person name="Kucharzyk K."/>
            <person name="Murdoch R.W."/>
            <person name="Higgins S."/>
            <person name="Loffler F."/>
        </authorList>
    </citation>
    <scope>NUCLEOTIDE SEQUENCE</scope>
</reference>
<protein>
    <recommendedName>
        <fullName evidence="2">DUF4358 domain-containing protein</fullName>
    </recommendedName>
</protein>
<dbReference type="AlphaFoldDB" id="A0A644X332"/>
<comment type="caution">
    <text evidence="1">The sequence shown here is derived from an EMBL/GenBank/DDBJ whole genome shotgun (WGS) entry which is preliminary data.</text>
</comment>